<evidence type="ECO:0000313" key="2">
    <source>
        <dbReference type="Proteomes" id="UP000828390"/>
    </source>
</evidence>
<dbReference type="EMBL" id="JAIWYP010000014">
    <property type="protein sequence ID" value="KAH3712933.1"/>
    <property type="molecule type" value="Genomic_DNA"/>
</dbReference>
<accession>A0A9D4HC28</accession>
<sequence length="119" mass="14168">MQHMPNILRRHYPAGDQIFSNDRCCGHLSSHCLNESRISRPHERMRIPPFDGKEDWKVWVTRFDVISDRFGWSDDMRFDQPLQRQEGQAAEFAFTQLPPATLRTYLDLKAELNSRFRVF</sequence>
<name>A0A9D4HC28_DREPO</name>
<dbReference type="Proteomes" id="UP000828390">
    <property type="component" value="Unassembled WGS sequence"/>
</dbReference>
<proteinExistence type="predicted"/>
<dbReference type="AlphaFoldDB" id="A0A9D4HC28"/>
<evidence type="ECO:0000313" key="1">
    <source>
        <dbReference type="EMBL" id="KAH3712933.1"/>
    </source>
</evidence>
<gene>
    <name evidence="1" type="ORF">DPMN_072695</name>
</gene>
<comment type="caution">
    <text evidence="1">The sequence shown here is derived from an EMBL/GenBank/DDBJ whole genome shotgun (WGS) entry which is preliminary data.</text>
</comment>
<protein>
    <submittedName>
        <fullName evidence="1">Uncharacterized protein</fullName>
    </submittedName>
</protein>
<keyword evidence="2" id="KW-1185">Reference proteome</keyword>
<organism evidence="1 2">
    <name type="scientific">Dreissena polymorpha</name>
    <name type="common">Zebra mussel</name>
    <name type="synonym">Mytilus polymorpha</name>
    <dbReference type="NCBI Taxonomy" id="45954"/>
    <lineage>
        <taxon>Eukaryota</taxon>
        <taxon>Metazoa</taxon>
        <taxon>Spiralia</taxon>
        <taxon>Lophotrochozoa</taxon>
        <taxon>Mollusca</taxon>
        <taxon>Bivalvia</taxon>
        <taxon>Autobranchia</taxon>
        <taxon>Heteroconchia</taxon>
        <taxon>Euheterodonta</taxon>
        <taxon>Imparidentia</taxon>
        <taxon>Neoheterodontei</taxon>
        <taxon>Myida</taxon>
        <taxon>Dreissenoidea</taxon>
        <taxon>Dreissenidae</taxon>
        <taxon>Dreissena</taxon>
    </lineage>
</organism>
<reference evidence="1" key="2">
    <citation type="submission" date="2020-11" db="EMBL/GenBank/DDBJ databases">
        <authorList>
            <person name="McCartney M.A."/>
            <person name="Auch B."/>
            <person name="Kono T."/>
            <person name="Mallez S."/>
            <person name="Becker A."/>
            <person name="Gohl D.M."/>
            <person name="Silverstein K.A.T."/>
            <person name="Koren S."/>
            <person name="Bechman K.B."/>
            <person name="Herman A."/>
            <person name="Abrahante J.E."/>
            <person name="Garbe J."/>
        </authorList>
    </citation>
    <scope>NUCLEOTIDE SEQUENCE</scope>
    <source>
        <strain evidence="1">Duluth1</strain>
        <tissue evidence="1">Whole animal</tissue>
    </source>
</reference>
<reference evidence="1" key="1">
    <citation type="journal article" date="2019" name="bioRxiv">
        <title>The Genome of the Zebra Mussel, Dreissena polymorpha: A Resource for Invasive Species Research.</title>
        <authorList>
            <person name="McCartney M.A."/>
            <person name="Auch B."/>
            <person name="Kono T."/>
            <person name="Mallez S."/>
            <person name="Zhang Y."/>
            <person name="Obille A."/>
            <person name="Becker A."/>
            <person name="Abrahante J.E."/>
            <person name="Garbe J."/>
            <person name="Badalamenti J.P."/>
            <person name="Herman A."/>
            <person name="Mangelson H."/>
            <person name="Liachko I."/>
            <person name="Sullivan S."/>
            <person name="Sone E.D."/>
            <person name="Koren S."/>
            <person name="Silverstein K.A.T."/>
            <person name="Beckman K.B."/>
            <person name="Gohl D.M."/>
        </authorList>
    </citation>
    <scope>NUCLEOTIDE SEQUENCE</scope>
    <source>
        <strain evidence="1">Duluth1</strain>
        <tissue evidence="1">Whole animal</tissue>
    </source>
</reference>